<evidence type="ECO:0000313" key="2">
    <source>
        <dbReference type="Proteomes" id="UP000034746"/>
    </source>
</evidence>
<name>A0A0G0VD50_9BACT</name>
<sequence>MITFMTMIVKATKKGQVTLPSKWRKNFDTNQYLVKEKGNTLIITPLEVDDLEEKNWETIFDAKRDHHGKGIPLDEFIRLLKKTL</sequence>
<dbReference type="SUPFAM" id="SSF89447">
    <property type="entry name" value="AbrB/MazE/MraZ-like"/>
    <property type="match status" value="1"/>
</dbReference>
<evidence type="ECO:0000313" key="1">
    <source>
        <dbReference type="EMBL" id="KKR97571.1"/>
    </source>
</evidence>
<dbReference type="InterPro" id="IPR037914">
    <property type="entry name" value="SpoVT-AbrB_sf"/>
</dbReference>
<dbReference type="AlphaFoldDB" id="A0A0G0VD50"/>
<comment type="caution">
    <text evidence="1">The sequence shown here is derived from an EMBL/GenBank/DDBJ whole genome shotgun (WGS) entry which is preliminary data.</text>
</comment>
<dbReference type="EMBL" id="LCAU01000012">
    <property type="protein sequence ID" value="KKR97571.1"/>
    <property type="molecule type" value="Genomic_DNA"/>
</dbReference>
<organism evidence="1 2">
    <name type="scientific">Candidatus Uhrbacteria bacterium GW2011_GWF2_41_16</name>
    <dbReference type="NCBI Taxonomy" id="1618997"/>
    <lineage>
        <taxon>Bacteria</taxon>
        <taxon>Candidatus Uhriibacteriota</taxon>
    </lineage>
</organism>
<protein>
    <recommendedName>
        <fullName evidence="3">SpoVT-AbrB domain-containing protein</fullName>
    </recommendedName>
</protein>
<gene>
    <name evidence="1" type="ORF">UU48_C0012G0010</name>
</gene>
<accession>A0A0G0VD50</accession>
<evidence type="ECO:0008006" key="3">
    <source>
        <dbReference type="Google" id="ProtNLM"/>
    </source>
</evidence>
<proteinExistence type="predicted"/>
<dbReference type="Proteomes" id="UP000034746">
    <property type="component" value="Unassembled WGS sequence"/>
</dbReference>
<reference evidence="1 2" key="1">
    <citation type="journal article" date="2015" name="Nature">
        <title>rRNA introns, odd ribosomes, and small enigmatic genomes across a large radiation of phyla.</title>
        <authorList>
            <person name="Brown C.T."/>
            <person name="Hug L.A."/>
            <person name="Thomas B.C."/>
            <person name="Sharon I."/>
            <person name="Castelle C.J."/>
            <person name="Singh A."/>
            <person name="Wilkins M.J."/>
            <person name="Williams K.H."/>
            <person name="Banfield J.F."/>
        </authorList>
    </citation>
    <scope>NUCLEOTIDE SEQUENCE [LARGE SCALE GENOMIC DNA]</scope>
</reference>